<name>A0ABM6IM94_9RHOB</name>
<organism evidence="1 2">
    <name type="scientific">Thioclava nitratireducens</name>
    <dbReference type="NCBI Taxonomy" id="1915078"/>
    <lineage>
        <taxon>Bacteria</taxon>
        <taxon>Pseudomonadati</taxon>
        <taxon>Pseudomonadota</taxon>
        <taxon>Alphaproteobacteria</taxon>
        <taxon>Rhodobacterales</taxon>
        <taxon>Paracoccaceae</taxon>
        <taxon>Thioclava</taxon>
    </lineage>
</organism>
<gene>
    <name evidence="1" type="ORF">BMG03_19315</name>
</gene>
<sequence>MATVTHVCTIDYVAKILGEDRELLEAIVSNDDNLTYGDIISVYTSSEEAITALTDRGIEELRDMLTAARITPETWHELLDDFVHDADLVARIKAQSPR</sequence>
<dbReference type="RefSeq" id="WP_075777384.1">
    <property type="nucleotide sequence ID" value="NZ_CP019438.1"/>
</dbReference>
<geneLocation type="plasmid" evidence="1 2">
    <name>unnamed1</name>
</geneLocation>
<reference evidence="1 2" key="1">
    <citation type="submission" date="2017-01" db="EMBL/GenBank/DDBJ databases">
        <title>The complete genome sequence of a sulfur-oxidizing marine bacterium Thioclava sp. 25B10_4T.</title>
        <authorList>
            <person name="Liu Y."/>
            <person name="Lai Q."/>
            <person name="Shao Z."/>
        </authorList>
    </citation>
    <scope>NUCLEOTIDE SEQUENCE [LARGE SCALE GENOMIC DNA]</scope>
    <source>
        <strain evidence="1 2">25B10_4</strain>
        <plasmid evidence="1 2">unnamed1</plasmid>
    </source>
</reference>
<proteinExistence type="predicted"/>
<keyword evidence="1" id="KW-0614">Plasmid</keyword>
<evidence type="ECO:0000313" key="2">
    <source>
        <dbReference type="Proteomes" id="UP000185622"/>
    </source>
</evidence>
<dbReference type="EMBL" id="CP019438">
    <property type="protein sequence ID" value="AQS50074.1"/>
    <property type="molecule type" value="Genomic_DNA"/>
</dbReference>
<protein>
    <submittedName>
        <fullName evidence="1">Uncharacterized protein</fullName>
    </submittedName>
</protein>
<evidence type="ECO:0000313" key="1">
    <source>
        <dbReference type="EMBL" id="AQS50074.1"/>
    </source>
</evidence>
<keyword evidence="2" id="KW-1185">Reference proteome</keyword>
<accession>A0ABM6IM94</accession>
<dbReference type="Proteomes" id="UP000185622">
    <property type="component" value="Plasmid unnamed1"/>
</dbReference>